<reference evidence="2 3" key="1">
    <citation type="submission" date="2015-10" db="EMBL/GenBank/DDBJ databases">
        <title>Draft genome sequence of Streptomyces cellostaticus DSM 40189, type strain for the species Streptomyces cellostaticus.</title>
        <authorList>
            <person name="Ruckert C."/>
            <person name="Winkler A."/>
            <person name="Kalinowski J."/>
            <person name="Kampfer P."/>
            <person name="Glaeser S."/>
        </authorList>
    </citation>
    <scope>NUCLEOTIDE SEQUENCE [LARGE SCALE GENOMIC DNA]</scope>
    <source>
        <strain evidence="2 3">DSM 40189</strain>
    </source>
</reference>
<evidence type="ECO:0000256" key="1">
    <source>
        <dbReference type="SAM" id="SignalP"/>
    </source>
</evidence>
<feature type="chain" id="PRO_5007173161" description="Secreted protein" evidence="1">
    <location>
        <begin position="33"/>
        <end position="95"/>
    </location>
</feature>
<keyword evidence="1" id="KW-0732">Signal</keyword>
<accession>A0A124HCA6</accession>
<evidence type="ECO:0008006" key="4">
    <source>
        <dbReference type="Google" id="ProtNLM"/>
    </source>
</evidence>
<protein>
    <recommendedName>
        <fullName evidence="4">Secreted protein</fullName>
    </recommendedName>
</protein>
<comment type="caution">
    <text evidence="2">The sequence shown here is derived from an EMBL/GenBank/DDBJ whole genome shotgun (WGS) entry which is preliminary data.</text>
</comment>
<organism evidence="2 3">
    <name type="scientific">Streptomyces cellostaticus</name>
    <dbReference type="NCBI Taxonomy" id="67285"/>
    <lineage>
        <taxon>Bacteria</taxon>
        <taxon>Bacillati</taxon>
        <taxon>Actinomycetota</taxon>
        <taxon>Actinomycetes</taxon>
        <taxon>Kitasatosporales</taxon>
        <taxon>Streptomycetaceae</taxon>
        <taxon>Streptomyces</taxon>
    </lineage>
</organism>
<keyword evidence="3" id="KW-1185">Reference proteome</keyword>
<dbReference type="OrthoDB" id="4231046at2"/>
<feature type="signal peptide" evidence="1">
    <location>
        <begin position="1"/>
        <end position="32"/>
    </location>
</feature>
<dbReference type="AlphaFoldDB" id="A0A124HCA6"/>
<dbReference type="Proteomes" id="UP000054241">
    <property type="component" value="Unassembled WGS sequence"/>
</dbReference>
<evidence type="ECO:0000313" key="2">
    <source>
        <dbReference type="EMBL" id="KUM93802.1"/>
    </source>
</evidence>
<evidence type="ECO:0000313" key="3">
    <source>
        <dbReference type="Proteomes" id="UP000054241"/>
    </source>
</evidence>
<sequence>MTFQRVKRMVAAAGVVVAAGALPILVASPASATQGDCSNYVATHGYRAGVKVKAACGNKAMPFPGGPDIANPYCIYDLVALGVSNGVANEACVRA</sequence>
<gene>
    <name evidence="2" type="ORF">AQI88_25750</name>
</gene>
<name>A0A124HCA6_9ACTN</name>
<dbReference type="EMBL" id="LMWL01000044">
    <property type="protein sequence ID" value="KUM93802.1"/>
    <property type="molecule type" value="Genomic_DNA"/>
</dbReference>
<proteinExistence type="predicted"/>